<comment type="similarity">
    <text evidence="1">Belongs to the ATP-dependent AMP-binding enzyme family.</text>
</comment>
<feature type="domain" description="AMP-dependent synthetase/ligase" evidence="3">
    <location>
        <begin position="31"/>
        <end position="416"/>
    </location>
</feature>
<dbReference type="InterPro" id="IPR045851">
    <property type="entry name" value="AMP-bd_C_sf"/>
</dbReference>
<name>A0A0S4QNT7_9ACTN</name>
<evidence type="ECO:0000259" key="3">
    <source>
        <dbReference type="Pfam" id="PF00501"/>
    </source>
</evidence>
<evidence type="ECO:0000259" key="4">
    <source>
        <dbReference type="Pfam" id="PF13193"/>
    </source>
</evidence>
<dbReference type="InterPro" id="IPR042099">
    <property type="entry name" value="ANL_N_sf"/>
</dbReference>
<keyword evidence="2 5" id="KW-0436">Ligase</keyword>
<dbReference type="AlphaFoldDB" id="A0A0S4QNT7"/>
<evidence type="ECO:0000313" key="6">
    <source>
        <dbReference type="Proteomes" id="UP000198802"/>
    </source>
</evidence>
<dbReference type="InterPro" id="IPR025110">
    <property type="entry name" value="AMP-bd_C"/>
</dbReference>
<dbReference type="Pfam" id="PF00501">
    <property type="entry name" value="AMP-binding"/>
    <property type="match status" value="1"/>
</dbReference>
<organism evidence="5 6">
    <name type="scientific">Parafrankia irregularis</name>
    <dbReference type="NCBI Taxonomy" id="795642"/>
    <lineage>
        <taxon>Bacteria</taxon>
        <taxon>Bacillati</taxon>
        <taxon>Actinomycetota</taxon>
        <taxon>Actinomycetes</taxon>
        <taxon>Frankiales</taxon>
        <taxon>Frankiaceae</taxon>
        <taxon>Parafrankia</taxon>
    </lineage>
</organism>
<dbReference type="SUPFAM" id="SSF56801">
    <property type="entry name" value="Acetyl-CoA synthetase-like"/>
    <property type="match status" value="1"/>
</dbReference>
<evidence type="ECO:0000313" key="5">
    <source>
        <dbReference type="EMBL" id="CUU56690.1"/>
    </source>
</evidence>
<reference evidence="6" key="1">
    <citation type="submission" date="2015-11" db="EMBL/GenBank/DDBJ databases">
        <authorList>
            <person name="Varghese N."/>
        </authorList>
    </citation>
    <scope>NUCLEOTIDE SEQUENCE [LARGE SCALE GENOMIC DNA]</scope>
    <source>
        <strain evidence="6">DSM 45899</strain>
    </source>
</reference>
<accession>A0A0S4QNT7</accession>
<dbReference type="Proteomes" id="UP000198802">
    <property type="component" value="Unassembled WGS sequence"/>
</dbReference>
<dbReference type="GO" id="GO:0031956">
    <property type="term" value="F:medium-chain fatty acid-CoA ligase activity"/>
    <property type="evidence" value="ECO:0007669"/>
    <property type="project" value="TreeGrafter"/>
</dbReference>
<dbReference type="PANTHER" id="PTHR43201">
    <property type="entry name" value="ACYL-COA SYNTHETASE"/>
    <property type="match status" value="1"/>
</dbReference>
<evidence type="ECO:0000256" key="1">
    <source>
        <dbReference type="ARBA" id="ARBA00006432"/>
    </source>
</evidence>
<dbReference type="RefSeq" id="WP_091277363.1">
    <property type="nucleotide sequence ID" value="NZ_FAOZ01000008.1"/>
</dbReference>
<dbReference type="Gene3D" id="3.30.300.30">
    <property type="match status" value="1"/>
</dbReference>
<dbReference type="PANTHER" id="PTHR43201:SF5">
    <property type="entry name" value="MEDIUM-CHAIN ACYL-COA LIGASE ACSF2, MITOCHONDRIAL"/>
    <property type="match status" value="1"/>
</dbReference>
<dbReference type="GO" id="GO:0006631">
    <property type="term" value="P:fatty acid metabolic process"/>
    <property type="evidence" value="ECO:0007669"/>
    <property type="project" value="TreeGrafter"/>
</dbReference>
<dbReference type="Pfam" id="PF13193">
    <property type="entry name" value="AMP-binding_C"/>
    <property type="match status" value="1"/>
</dbReference>
<keyword evidence="6" id="KW-1185">Reference proteome</keyword>
<dbReference type="InterPro" id="IPR000873">
    <property type="entry name" value="AMP-dep_synth/lig_dom"/>
</dbReference>
<sequence>MTSAALPIPASTTPVSAAPGLAAATLWQLVRRRADATPDVPLLLDDLGRSLTAAGLRDAAAATAGGLLDLGVGHDSVVSWQLPTSLEAVVLAVACARLGVSQNPIVPTLREREVSFIVEQVGTTLLAVPPTWRGFDHQAMATAIGATRGSRILVVDHRAAAAAGELGLPTARSPLPPPPPLTVGVEQEIRWIYYTSGTTAAPKGVLHTDASVMAAAAGSVTAMRLGPDDVYPIAFPIGHIGGTVMLAAALASGTRLLLVDTFDPATSPLTMAAHGATILGSATPFLRAYLAAQADQHHSDQHRGDQHRGDADGAAAALFPRLRVAVSGGAAKPAGLHREIADGLGGRGLVSSWGMTEFPLATHGALDDTDDDLARTEGRATPGVEMRVVGPDGLDCPAGVDGELLVRGPQMFAGYLAAAESGAGRRRPIGERRSRPAELFDPDGFFRTGDVGVVGPRGHVRISGRRKDIVIRNAENISASEVEEVIATHPAVGEVAVIGLPDPRTGERCCAVITLVPGAAPVGLTDLARHCEDAGLARYKIPEQVEIVDVLPRTDMGKIAKPVLRNRFQP</sequence>
<proteinExistence type="inferred from homology"/>
<protein>
    <submittedName>
        <fullName evidence="5">Acyl-CoA synthetase (AMP-forming)/AMP-acid ligase II</fullName>
    </submittedName>
</protein>
<dbReference type="Gene3D" id="3.40.50.12780">
    <property type="entry name" value="N-terminal domain of ligase-like"/>
    <property type="match status" value="1"/>
</dbReference>
<feature type="domain" description="AMP-binding enzyme C-terminal" evidence="4">
    <location>
        <begin position="481"/>
        <end position="558"/>
    </location>
</feature>
<gene>
    <name evidence="5" type="ORF">Ga0074812_108218</name>
</gene>
<evidence type="ECO:0000256" key="2">
    <source>
        <dbReference type="ARBA" id="ARBA00022598"/>
    </source>
</evidence>
<dbReference type="EMBL" id="FAOZ01000008">
    <property type="protein sequence ID" value="CUU56690.1"/>
    <property type="molecule type" value="Genomic_DNA"/>
</dbReference>